<dbReference type="InterPro" id="IPR001202">
    <property type="entry name" value="WW_dom"/>
</dbReference>
<dbReference type="Gene3D" id="2.20.70.10">
    <property type="match status" value="1"/>
</dbReference>
<dbReference type="SUPFAM" id="SSF82919">
    <property type="entry name" value="Zn-finger domain of Sec23/24"/>
    <property type="match status" value="1"/>
</dbReference>
<dbReference type="InterPro" id="IPR006895">
    <property type="entry name" value="Znf_Sec23_Sec24"/>
</dbReference>
<keyword evidence="8" id="KW-0931">ER-Golgi transport</keyword>
<organism evidence="14 15">
    <name type="scientific">Malassezia arunalokei</name>
    <dbReference type="NCBI Taxonomy" id="1514897"/>
    <lineage>
        <taxon>Eukaryota</taxon>
        <taxon>Fungi</taxon>
        <taxon>Dikarya</taxon>
        <taxon>Basidiomycota</taxon>
        <taxon>Ustilaginomycotina</taxon>
        <taxon>Malasseziomycetes</taxon>
        <taxon>Malasseziales</taxon>
        <taxon>Malasseziaceae</taxon>
        <taxon>Malassezia</taxon>
    </lineage>
</organism>
<protein>
    <submittedName>
        <fullName evidence="14">COPII subunit</fullName>
    </submittedName>
</protein>
<evidence type="ECO:0000313" key="14">
    <source>
        <dbReference type="EMBL" id="WFD17287.1"/>
    </source>
</evidence>
<dbReference type="Pfam" id="PF04811">
    <property type="entry name" value="Sec23_trunk"/>
    <property type="match status" value="1"/>
</dbReference>
<evidence type="ECO:0000256" key="12">
    <source>
        <dbReference type="SAM" id="MobiDB-lite"/>
    </source>
</evidence>
<dbReference type="InterPro" id="IPR036180">
    <property type="entry name" value="Gelsolin-like_dom_sf"/>
</dbReference>
<proteinExistence type="inferred from homology"/>
<keyword evidence="6" id="KW-0963">Cytoplasm</keyword>
<dbReference type="InterPro" id="IPR041742">
    <property type="entry name" value="Sec24-like_trunk_dom"/>
</dbReference>
<evidence type="ECO:0000256" key="7">
    <source>
        <dbReference type="ARBA" id="ARBA00022824"/>
    </source>
</evidence>
<dbReference type="SUPFAM" id="SSF53300">
    <property type="entry name" value="vWA-like"/>
    <property type="match status" value="1"/>
</dbReference>
<evidence type="ECO:0000256" key="9">
    <source>
        <dbReference type="ARBA" id="ARBA00022927"/>
    </source>
</evidence>
<dbReference type="Pfam" id="PF08033">
    <property type="entry name" value="Sec23_BS"/>
    <property type="match status" value="1"/>
</dbReference>
<dbReference type="SUPFAM" id="SSF82754">
    <property type="entry name" value="C-terminal, gelsolin-like domain of Sec23/24"/>
    <property type="match status" value="1"/>
</dbReference>
<sequence length="1117" mass="120478">MSSQPARPPQLPPGWTLQWDAAAGRNVFVETATGRKSWNPPMGTTPQRQQGTRAHPSAMKRMSMPAMPVSRPVPGPGGAGAPNARPVRPGMGHGRMPSMQAPGAPRVLSGSARPPFRTLSGAQHARSPTMVRSPVMPSSPTGAMRGAAPGARPMPGAHVARPQAMRSTSHGPRPPPKNPMVGATAGATAPAPAPAPVPGSTTASAPAEPVPLSPPMPGPRGHPASRRRAYPTAHIAAHSISYSSNEVPAATPADQATSVFTPAAMGHTPTRSVSTTMHAPAAHATPVSPMNQPMVGLPAQVPNPLADVTSSLITPGLQGAAPPVPGVSDVTQQMQQMGMQPMGAARVGNQLLNAVVGAQPPIMSDLDAGPPPIVLPPNATVTPSPRANVDPSYQRCTLKAIPTTNSLLSKSKLPFGVVLSPMRSVRPEDGDEPVPVVSDSVIARCRRCRTYINPFVTFVDNGQRWKCCMCYITNEVPQLFDWNQETNQPADRWQRPELNSGIVEFVAPREYMVRPPQPPVYVFLMDLTYASVSSGMLTTMATTLLNTLDTMPNKDNRAKVAFIGFDSQLHFFRMLPGGTDVSMFVVSELDDVFLPQPNDLLVNLTECRACVESMLRSMGDLFANAAVTPSALGAALRAAHKLTSATGGKIEVFSSSLSNMGPGALKMRDDKKLYGGPRESSLLSPQSSFYKSFAIDCSRSQVSVDMWLFGPSYVDVATLSCLPRYTGGQTFYYPIFDPHHPEVVSKFSHELRSVLSSPISFEAVLRMRATRGIRPISFHGNFFVRSSDLLALPSVPSDQSYMIECEIDEPLHTHVAVLQSVVLHSTADGERRIRVMTTAVPTTTSLSEVYASADQVAIASFFANKAVEKSLHSRLEDARSLIRSRLIEIFTAYRNTMTNTRGGNAAHLTIASNLSLLPLLSLGLLRNRSLRISTQIPSDVRAYNQTLLTTLPAQRLIPFLLPVLYSLHNMPADAGTIDPTSQMLIMPPRLNLSSERFERHGLYLIEDGMSIFLWLGRAAVPALTMDVFGAPDYASLASGPITLPVLDNSMSQRLRAIVDRIVVQRRGPYLPLLYLVKEDGEPGMRQLALSRMIEDRYEQTSGYLQFLGQIRDKVNGA</sequence>
<evidence type="ECO:0000259" key="13">
    <source>
        <dbReference type="PROSITE" id="PS50020"/>
    </source>
</evidence>
<dbReference type="SUPFAM" id="SSF51045">
    <property type="entry name" value="WW domain"/>
    <property type="match status" value="1"/>
</dbReference>
<feature type="domain" description="WW" evidence="13">
    <location>
        <begin position="9"/>
        <end position="43"/>
    </location>
</feature>
<feature type="compositionally biased region" description="Low complexity" evidence="12">
    <location>
        <begin position="181"/>
        <end position="190"/>
    </location>
</feature>
<evidence type="ECO:0000256" key="11">
    <source>
        <dbReference type="ARBA" id="ARBA00023136"/>
    </source>
</evidence>
<dbReference type="InterPro" id="IPR036465">
    <property type="entry name" value="vWFA_dom_sf"/>
</dbReference>
<evidence type="ECO:0000256" key="10">
    <source>
        <dbReference type="ARBA" id="ARBA00023034"/>
    </source>
</evidence>
<comment type="similarity">
    <text evidence="4">Belongs to the SEC23/SEC24 family. SEC24 subfamily.</text>
</comment>
<dbReference type="Gene3D" id="3.40.50.410">
    <property type="entry name" value="von Willebrand factor, type A domain"/>
    <property type="match status" value="1"/>
</dbReference>
<keyword evidence="7" id="KW-0256">Endoplasmic reticulum</keyword>
<dbReference type="GO" id="GO:0000139">
    <property type="term" value="C:Golgi membrane"/>
    <property type="evidence" value="ECO:0007669"/>
    <property type="project" value="UniProtKB-SubCell"/>
</dbReference>
<dbReference type="EMBL" id="CP119922">
    <property type="protein sequence ID" value="WFD17287.1"/>
    <property type="molecule type" value="Genomic_DNA"/>
</dbReference>
<dbReference type="GO" id="GO:0000149">
    <property type="term" value="F:SNARE binding"/>
    <property type="evidence" value="ECO:0007669"/>
    <property type="project" value="TreeGrafter"/>
</dbReference>
<dbReference type="InterPro" id="IPR036020">
    <property type="entry name" value="WW_dom_sf"/>
</dbReference>
<evidence type="ECO:0000313" key="15">
    <source>
        <dbReference type="Proteomes" id="UP001217582"/>
    </source>
</evidence>
<dbReference type="InterPro" id="IPR036175">
    <property type="entry name" value="Sec23/24_helical_dom_sf"/>
</dbReference>
<dbReference type="GO" id="GO:0005789">
    <property type="term" value="C:endoplasmic reticulum membrane"/>
    <property type="evidence" value="ECO:0007669"/>
    <property type="project" value="UniProtKB-SubCell"/>
</dbReference>
<dbReference type="SUPFAM" id="SSF81995">
    <property type="entry name" value="beta-sandwich domain of Sec23/24"/>
    <property type="match status" value="1"/>
</dbReference>
<dbReference type="PANTHER" id="PTHR13803">
    <property type="entry name" value="SEC24-RELATED PROTEIN"/>
    <property type="match status" value="1"/>
</dbReference>
<dbReference type="Pfam" id="PF04810">
    <property type="entry name" value="zf-Sec23_Sec24"/>
    <property type="match status" value="1"/>
</dbReference>
<dbReference type="Gene3D" id="3.40.20.10">
    <property type="entry name" value="Severin"/>
    <property type="match status" value="1"/>
</dbReference>
<feature type="compositionally biased region" description="Low complexity" evidence="12">
    <location>
        <begin position="198"/>
        <end position="207"/>
    </location>
</feature>
<dbReference type="GO" id="GO:0030127">
    <property type="term" value="C:COPII vesicle coat"/>
    <property type="evidence" value="ECO:0007669"/>
    <property type="project" value="InterPro"/>
</dbReference>
<dbReference type="AlphaFoldDB" id="A0AAJ6CNI7"/>
<dbReference type="InterPro" id="IPR050550">
    <property type="entry name" value="SEC23_SEC24_subfamily"/>
</dbReference>
<dbReference type="SUPFAM" id="SSF81811">
    <property type="entry name" value="Helical domain of Sec23/24"/>
    <property type="match status" value="1"/>
</dbReference>
<dbReference type="CDD" id="cd01479">
    <property type="entry name" value="Sec24-like"/>
    <property type="match status" value="1"/>
</dbReference>
<dbReference type="InterPro" id="IPR036174">
    <property type="entry name" value="Znf_Sec23_Sec24_sf"/>
</dbReference>
<dbReference type="GO" id="GO:0070971">
    <property type="term" value="C:endoplasmic reticulum exit site"/>
    <property type="evidence" value="ECO:0007669"/>
    <property type="project" value="TreeGrafter"/>
</dbReference>
<keyword evidence="5" id="KW-0813">Transport</keyword>
<evidence type="ECO:0000256" key="5">
    <source>
        <dbReference type="ARBA" id="ARBA00022448"/>
    </source>
</evidence>
<dbReference type="InterPro" id="IPR006896">
    <property type="entry name" value="Sec23/24_trunk_dom"/>
</dbReference>
<dbReference type="Gene3D" id="2.60.40.1670">
    <property type="entry name" value="beta-sandwich domain of Sec23/24"/>
    <property type="match status" value="1"/>
</dbReference>
<reference evidence="14 15" key="1">
    <citation type="submission" date="2023-03" db="EMBL/GenBank/DDBJ databases">
        <title>Mating type loci evolution in Malassezia.</title>
        <authorList>
            <person name="Coelho M.A."/>
        </authorList>
    </citation>
    <scope>NUCLEOTIDE SEQUENCE [LARGE SCALE GENOMIC DNA]</scope>
    <source>
        <strain evidence="14 15">CBS 13387</strain>
    </source>
</reference>
<dbReference type="InterPro" id="IPR029006">
    <property type="entry name" value="ADF-H/Gelsolin-like_dom_sf"/>
</dbReference>
<evidence type="ECO:0000256" key="2">
    <source>
        <dbReference type="ARBA" id="ARBA00004496"/>
    </source>
</evidence>
<keyword evidence="15" id="KW-1185">Reference proteome</keyword>
<evidence type="ECO:0000256" key="6">
    <source>
        <dbReference type="ARBA" id="ARBA00022490"/>
    </source>
</evidence>
<dbReference type="InterPro" id="IPR012990">
    <property type="entry name" value="Beta-sandwich_Sec23_24"/>
</dbReference>
<dbReference type="Pfam" id="PF00626">
    <property type="entry name" value="Gelsolin"/>
    <property type="match status" value="1"/>
</dbReference>
<feature type="compositionally biased region" description="Polar residues" evidence="12">
    <location>
        <begin position="42"/>
        <end position="52"/>
    </location>
</feature>
<evidence type="ECO:0000256" key="1">
    <source>
        <dbReference type="ARBA" id="ARBA00004394"/>
    </source>
</evidence>
<dbReference type="Proteomes" id="UP001217582">
    <property type="component" value="Chromosome 7"/>
</dbReference>
<comment type="subcellular location">
    <subcellularLocation>
        <location evidence="2">Cytoplasm</location>
    </subcellularLocation>
    <subcellularLocation>
        <location evidence="3">Endoplasmic reticulum membrane</location>
    </subcellularLocation>
    <subcellularLocation>
        <location evidence="1">Golgi apparatus membrane</location>
    </subcellularLocation>
</comment>
<feature type="region of interest" description="Disordered" evidence="12">
    <location>
        <begin position="30"/>
        <end position="57"/>
    </location>
</feature>
<evidence type="ECO:0000256" key="8">
    <source>
        <dbReference type="ARBA" id="ARBA00022892"/>
    </source>
</evidence>
<name>A0AAJ6CNI7_9BASI</name>
<accession>A0AAJ6CNI7</accession>
<feature type="region of interest" description="Disordered" evidence="12">
    <location>
        <begin position="115"/>
        <end position="226"/>
    </location>
</feature>
<dbReference type="Pfam" id="PF04815">
    <property type="entry name" value="Sec23_helical"/>
    <property type="match status" value="1"/>
</dbReference>
<dbReference type="GO" id="GO:0006886">
    <property type="term" value="P:intracellular protein transport"/>
    <property type="evidence" value="ECO:0007669"/>
    <property type="project" value="InterPro"/>
</dbReference>
<dbReference type="PROSITE" id="PS50020">
    <property type="entry name" value="WW_DOMAIN_2"/>
    <property type="match status" value="1"/>
</dbReference>
<feature type="compositionally biased region" description="Pro residues" evidence="12">
    <location>
        <begin position="208"/>
        <end position="220"/>
    </location>
</feature>
<keyword evidence="10" id="KW-0333">Golgi apparatus</keyword>
<feature type="compositionally biased region" description="Low complexity" evidence="12">
    <location>
        <begin position="142"/>
        <end position="157"/>
    </location>
</feature>
<dbReference type="Gene3D" id="1.20.120.730">
    <property type="entry name" value="Sec23/Sec24 helical domain"/>
    <property type="match status" value="1"/>
</dbReference>
<keyword evidence="9" id="KW-0653">Protein transport</keyword>
<evidence type="ECO:0000256" key="4">
    <source>
        <dbReference type="ARBA" id="ARBA00008334"/>
    </source>
</evidence>
<keyword evidence="11" id="KW-0472">Membrane</keyword>
<dbReference type="InterPro" id="IPR007123">
    <property type="entry name" value="Gelsolin-like_dom"/>
</dbReference>
<evidence type="ECO:0000256" key="3">
    <source>
        <dbReference type="ARBA" id="ARBA00004586"/>
    </source>
</evidence>
<dbReference type="GO" id="GO:0008270">
    <property type="term" value="F:zinc ion binding"/>
    <property type="evidence" value="ECO:0007669"/>
    <property type="project" value="InterPro"/>
</dbReference>
<dbReference type="PANTHER" id="PTHR13803:SF39">
    <property type="entry name" value="SECRETORY 24AB, ISOFORM A"/>
    <property type="match status" value="1"/>
</dbReference>
<gene>
    <name evidence="14" type="primary">SEC24</name>
    <name evidence="14" type="ORF">MARU1_003337</name>
</gene>
<dbReference type="Gene3D" id="2.30.30.380">
    <property type="entry name" value="Zn-finger domain of Sec23/24"/>
    <property type="match status" value="1"/>
</dbReference>
<dbReference type="GO" id="GO:0090110">
    <property type="term" value="P:COPII-coated vesicle cargo loading"/>
    <property type="evidence" value="ECO:0007669"/>
    <property type="project" value="TreeGrafter"/>
</dbReference>
<dbReference type="InterPro" id="IPR006900">
    <property type="entry name" value="Sec23/24_helical_dom"/>
</dbReference>